<gene>
    <name evidence="12" type="ORF">E6O75_ATG02048</name>
</gene>
<evidence type="ECO:0000256" key="4">
    <source>
        <dbReference type="ARBA" id="ARBA00022553"/>
    </source>
</evidence>
<dbReference type="GO" id="GO:0005829">
    <property type="term" value="C:cytosol"/>
    <property type="evidence" value="ECO:0007669"/>
    <property type="project" value="TreeGrafter"/>
</dbReference>
<dbReference type="Proteomes" id="UP000298493">
    <property type="component" value="Unassembled WGS sequence"/>
</dbReference>
<dbReference type="Pfam" id="PF17767">
    <property type="entry name" value="NAPRTase_N"/>
    <property type="match status" value="1"/>
</dbReference>
<evidence type="ECO:0000313" key="12">
    <source>
        <dbReference type="EMBL" id="TID22874.1"/>
    </source>
</evidence>
<comment type="function">
    <text evidence="8">Catalyzes the synthesis of beta-nicotinate D-ribonucleotide from nicotinate and 5-phospho-D-ribose 1-phosphate at the expense of ATP.</text>
</comment>
<keyword evidence="4" id="KW-0597">Phosphoprotein</keyword>
<keyword evidence="12" id="KW-0328">Glycosyltransferase</keyword>
<dbReference type="SUPFAM" id="SSF51690">
    <property type="entry name" value="Nicotinate/Quinolinate PRTase C-terminal domain-like"/>
    <property type="match status" value="1"/>
</dbReference>
<organism evidence="12 13">
    <name type="scientific">Venturia nashicola</name>
    <dbReference type="NCBI Taxonomy" id="86259"/>
    <lineage>
        <taxon>Eukaryota</taxon>
        <taxon>Fungi</taxon>
        <taxon>Dikarya</taxon>
        <taxon>Ascomycota</taxon>
        <taxon>Pezizomycotina</taxon>
        <taxon>Dothideomycetes</taxon>
        <taxon>Pleosporomycetidae</taxon>
        <taxon>Venturiales</taxon>
        <taxon>Venturiaceae</taxon>
        <taxon>Venturia</taxon>
    </lineage>
</organism>
<dbReference type="EMBL" id="SNSC02000007">
    <property type="protein sequence ID" value="TID22874.1"/>
    <property type="molecule type" value="Genomic_DNA"/>
</dbReference>
<dbReference type="InterPro" id="IPR040727">
    <property type="entry name" value="NAPRTase_N"/>
</dbReference>
<evidence type="ECO:0000256" key="9">
    <source>
        <dbReference type="SAM" id="MobiDB-lite"/>
    </source>
</evidence>
<comment type="catalytic activity">
    <reaction evidence="7 8">
        <text>5-phospho-alpha-D-ribose 1-diphosphate + nicotinate + ATP + H2O = nicotinate beta-D-ribonucleotide + ADP + phosphate + diphosphate</text>
        <dbReference type="Rhea" id="RHEA:36163"/>
        <dbReference type="ChEBI" id="CHEBI:15377"/>
        <dbReference type="ChEBI" id="CHEBI:30616"/>
        <dbReference type="ChEBI" id="CHEBI:32544"/>
        <dbReference type="ChEBI" id="CHEBI:33019"/>
        <dbReference type="ChEBI" id="CHEBI:43474"/>
        <dbReference type="ChEBI" id="CHEBI:57502"/>
        <dbReference type="ChEBI" id="CHEBI:58017"/>
        <dbReference type="ChEBI" id="CHEBI:456216"/>
        <dbReference type="EC" id="6.3.4.21"/>
    </reaction>
</comment>
<name>A0A4Z1PLE7_9PEZI</name>
<dbReference type="InterPro" id="IPR041525">
    <property type="entry name" value="N/Namide_PRibTrfase"/>
</dbReference>
<dbReference type="Pfam" id="PF04095">
    <property type="entry name" value="NAPRTase"/>
    <property type="match status" value="2"/>
</dbReference>
<protein>
    <recommendedName>
        <fullName evidence="3 8">Nicotinate phosphoribosyltransferase</fullName>
        <ecNumber evidence="3 8">6.3.4.21</ecNumber>
    </recommendedName>
</protein>
<sequence>MALDSELPEGIISLLDTDLYKLTMQCCVLKYFPDVQVTYKYTNRTPNMKFSREAVRWLSKQIQKLARLSLSADELTFLRTNCAYLNEPYLQYLSTFRMHPDKQVHLEFVPQQDTDSDEDTGDIELTTSGTWLETILYEIPLLALISETYFKFMNRDWSYAGQVEKARLKGTELLKNGCMISEFGSRRRRDYHTQDLVIQGLRQAQDDATHNSWPGKLSGTSNVHFAMRHELTPIGTVAHEWFMGVAAVTNDYEHANETALKYWVATFGPGVLAIALTDTFGTPDFLKAFNKPIPTFTIAAPGSAAVTASTVAGSTTPATASLTQTASQTDSETTYAKSFTGVRQDSGDPADFMKMMRQFYDKVGITDKKAIVFSDSLNVELCLQYKRQAEELGFLPSFGIGTFLTNDYTHLSTGKKSVPLNIVIKISSCEGRAAVKISDNIGKNTGDKATVEEVKKRLEYTERSWGGGDESTRWGKENDPSSE</sequence>
<dbReference type="GO" id="GO:0034355">
    <property type="term" value="P:NAD+ biosynthetic process via the salvage pathway"/>
    <property type="evidence" value="ECO:0007669"/>
    <property type="project" value="TreeGrafter"/>
</dbReference>
<feature type="domain" description="Nicotinate phosphoribosyltransferase N-terminal" evidence="11">
    <location>
        <begin position="15"/>
        <end position="146"/>
    </location>
</feature>
<comment type="pathway">
    <text evidence="1 8">Cofactor biosynthesis; NAD(+) biosynthesis; nicotinate D-ribonucleotide from nicotinate: step 1/1.</text>
</comment>
<dbReference type="UniPathway" id="UPA00253">
    <property type="reaction ID" value="UER00457"/>
</dbReference>
<dbReference type="NCBIfam" id="TIGR01514">
    <property type="entry name" value="NAPRTase"/>
    <property type="match status" value="1"/>
</dbReference>
<evidence type="ECO:0000259" key="11">
    <source>
        <dbReference type="Pfam" id="PF17767"/>
    </source>
</evidence>
<dbReference type="Gene3D" id="3.20.140.10">
    <property type="entry name" value="nicotinate phosphoribosyltransferase"/>
    <property type="match status" value="1"/>
</dbReference>
<feature type="region of interest" description="Disordered" evidence="9">
    <location>
        <begin position="462"/>
        <end position="483"/>
    </location>
</feature>
<dbReference type="InterPro" id="IPR036068">
    <property type="entry name" value="Nicotinate_pribotase-like_C"/>
</dbReference>
<dbReference type="PANTHER" id="PTHR11098:SF1">
    <property type="entry name" value="NICOTINATE PHOSPHORIBOSYLTRANSFERASE"/>
    <property type="match status" value="1"/>
</dbReference>
<dbReference type="AlphaFoldDB" id="A0A4Z1PLE7"/>
<reference evidence="12 13" key="1">
    <citation type="submission" date="2019-04" db="EMBL/GenBank/DDBJ databases">
        <title>High contiguity whole genome sequence and gene annotation resource for two Venturia nashicola isolates.</title>
        <authorList>
            <person name="Prokchorchik M."/>
            <person name="Won K."/>
            <person name="Lee Y."/>
            <person name="Choi E.D."/>
            <person name="Segonzac C."/>
            <person name="Sohn K.H."/>
        </authorList>
    </citation>
    <scope>NUCLEOTIDE SEQUENCE [LARGE SCALE GENOMIC DNA]</scope>
    <source>
        <strain evidence="12 13">PRI2</strain>
    </source>
</reference>
<evidence type="ECO:0000256" key="3">
    <source>
        <dbReference type="ARBA" id="ARBA00013236"/>
    </source>
</evidence>
<evidence type="ECO:0000313" key="13">
    <source>
        <dbReference type="Proteomes" id="UP000298493"/>
    </source>
</evidence>
<dbReference type="InterPro" id="IPR007229">
    <property type="entry name" value="Nic_PRibTrfase-Fam"/>
</dbReference>
<evidence type="ECO:0000256" key="6">
    <source>
        <dbReference type="ARBA" id="ARBA00022642"/>
    </source>
</evidence>
<evidence type="ECO:0000256" key="7">
    <source>
        <dbReference type="ARBA" id="ARBA00048668"/>
    </source>
</evidence>
<keyword evidence="6 8" id="KW-0662">Pyridine nucleotide biosynthesis</keyword>
<keyword evidence="13" id="KW-1185">Reference proteome</keyword>
<feature type="domain" description="Nicotinate/nicotinamide phosphoribosyltransferase" evidence="10">
    <location>
        <begin position="179"/>
        <end position="291"/>
    </location>
</feature>
<evidence type="ECO:0000256" key="8">
    <source>
        <dbReference type="RuleBase" id="RU003838"/>
    </source>
</evidence>
<evidence type="ECO:0000259" key="10">
    <source>
        <dbReference type="Pfam" id="PF04095"/>
    </source>
</evidence>
<dbReference type="SUPFAM" id="SSF54675">
    <property type="entry name" value="Nicotinate/Quinolinate PRTase N-terminal domain-like"/>
    <property type="match status" value="1"/>
</dbReference>
<dbReference type="GO" id="GO:0016757">
    <property type="term" value="F:glycosyltransferase activity"/>
    <property type="evidence" value="ECO:0007669"/>
    <property type="project" value="UniProtKB-KW"/>
</dbReference>
<evidence type="ECO:0000256" key="5">
    <source>
        <dbReference type="ARBA" id="ARBA00022598"/>
    </source>
</evidence>
<dbReference type="PIRSF" id="PIRSF000484">
    <property type="entry name" value="NAPRT"/>
    <property type="match status" value="1"/>
</dbReference>
<accession>A0A4Z1PLE7</accession>
<keyword evidence="5 8" id="KW-0436">Ligase</keyword>
<dbReference type="EC" id="6.3.4.21" evidence="3 8"/>
<feature type="compositionally biased region" description="Basic and acidic residues" evidence="9">
    <location>
        <begin position="470"/>
        <end position="483"/>
    </location>
</feature>
<dbReference type="InterPro" id="IPR006406">
    <property type="entry name" value="Nic_PRibTrfase"/>
</dbReference>
<comment type="caution">
    <text evidence="12">The sequence shown here is derived from an EMBL/GenBank/DDBJ whole genome shotgun (WGS) entry which is preliminary data.</text>
</comment>
<evidence type="ECO:0000256" key="1">
    <source>
        <dbReference type="ARBA" id="ARBA00004952"/>
    </source>
</evidence>
<dbReference type="GO" id="GO:0004516">
    <property type="term" value="F:nicotinate phosphoribosyltransferase activity"/>
    <property type="evidence" value="ECO:0007669"/>
    <property type="project" value="UniProtKB-UniRule"/>
</dbReference>
<keyword evidence="12" id="KW-0808">Transferase</keyword>
<dbReference type="PANTHER" id="PTHR11098">
    <property type="entry name" value="NICOTINATE PHOSPHORIBOSYLTRANSFERASE"/>
    <property type="match status" value="1"/>
</dbReference>
<comment type="similarity">
    <text evidence="2 8">Belongs to the NAPRTase family.</text>
</comment>
<feature type="domain" description="Nicotinate/nicotinamide phosphoribosyltransferase" evidence="10">
    <location>
        <begin position="319"/>
        <end position="461"/>
    </location>
</feature>
<comment type="PTM">
    <text evidence="8">Transiently phosphorylated on a His residue during the reaction cycle. Phosphorylation strongly increases the affinity for substrates and increases the rate of nicotinate D-ribonucleotide production. Dephosphorylation regenerates the low-affinity form of the enzyme, leading to product release.</text>
</comment>
<evidence type="ECO:0000256" key="2">
    <source>
        <dbReference type="ARBA" id="ARBA00010897"/>
    </source>
</evidence>
<dbReference type="STRING" id="86259.A0A4Z1PLE7"/>
<proteinExistence type="inferred from homology"/>